<reference evidence="2 3" key="1">
    <citation type="journal article" date="2015" name="Genome Biol. Evol.">
        <title>Phylogenomic analyses indicate that early fungi evolved digesting cell walls of algal ancestors of land plants.</title>
        <authorList>
            <person name="Chang Y."/>
            <person name="Wang S."/>
            <person name="Sekimoto S."/>
            <person name="Aerts A.L."/>
            <person name="Choi C."/>
            <person name="Clum A."/>
            <person name="LaButti K.M."/>
            <person name="Lindquist E.A."/>
            <person name="Yee Ngan C."/>
            <person name="Ohm R.A."/>
            <person name="Salamov A.A."/>
            <person name="Grigoriev I.V."/>
            <person name="Spatafora J.W."/>
            <person name="Berbee M.L."/>
        </authorList>
    </citation>
    <scope>NUCLEOTIDE SEQUENCE [LARGE SCALE GENOMIC DNA]</scope>
    <source>
        <strain evidence="2 3">NRRL 28638</strain>
    </source>
</reference>
<dbReference type="InterPro" id="IPR044861">
    <property type="entry name" value="IPNS-like_FE2OG_OXY"/>
</dbReference>
<dbReference type="Proteomes" id="UP000070444">
    <property type="component" value="Unassembled WGS sequence"/>
</dbReference>
<organism evidence="2 3">
    <name type="scientific">Conidiobolus coronatus (strain ATCC 28846 / CBS 209.66 / NRRL 28638)</name>
    <name type="common">Delacroixia coronata</name>
    <dbReference type="NCBI Taxonomy" id="796925"/>
    <lineage>
        <taxon>Eukaryota</taxon>
        <taxon>Fungi</taxon>
        <taxon>Fungi incertae sedis</taxon>
        <taxon>Zoopagomycota</taxon>
        <taxon>Entomophthoromycotina</taxon>
        <taxon>Entomophthoromycetes</taxon>
        <taxon>Entomophthorales</taxon>
        <taxon>Ancylistaceae</taxon>
        <taxon>Conidiobolus</taxon>
    </lineage>
</organism>
<dbReference type="STRING" id="796925.A0A137PC53"/>
<name>A0A137PC53_CONC2</name>
<dbReference type="Pfam" id="PF03171">
    <property type="entry name" value="2OG-FeII_Oxy"/>
    <property type="match status" value="1"/>
</dbReference>
<dbReference type="SUPFAM" id="SSF51197">
    <property type="entry name" value="Clavaminate synthase-like"/>
    <property type="match status" value="1"/>
</dbReference>
<protein>
    <submittedName>
        <fullName evidence="2">Clavaminate synthase-like protein</fullName>
    </submittedName>
</protein>
<proteinExistence type="predicted"/>
<dbReference type="InterPro" id="IPR027443">
    <property type="entry name" value="IPNS-like_sf"/>
</dbReference>
<sequence length="155" mass="17205">HSDYGSLTLLFQADCDGLDSEFSGLQVRHGKNNWLNVGNKEGCIVVNTGDLMSIWTEGRMKSAVHRVLVPNAEVAKVHRYSIAYFSNSNSEYPIYPLDSPLKTPKPAKKVPNSKTGKLEQHSAVGAAPFVFGENDYIYRNRRLSATTTYKPLATK</sequence>
<evidence type="ECO:0000313" key="2">
    <source>
        <dbReference type="EMBL" id="KXN72587.1"/>
    </source>
</evidence>
<dbReference type="OrthoDB" id="406156at2759"/>
<dbReference type="Gene3D" id="2.60.120.330">
    <property type="entry name" value="B-lactam Antibiotic, Isopenicillin N Synthase, Chain"/>
    <property type="match status" value="1"/>
</dbReference>
<dbReference type="PANTHER" id="PTHR47990">
    <property type="entry name" value="2-OXOGLUTARATE (2OG) AND FE(II)-DEPENDENT OXYGENASE SUPERFAMILY PROTEIN-RELATED"/>
    <property type="match status" value="1"/>
</dbReference>
<accession>A0A137PC53</accession>
<dbReference type="AlphaFoldDB" id="A0A137PC53"/>
<dbReference type="InterPro" id="IPR050231">
    <property type="entry name" value="Iron_ascorbate_oxido_reductase"/>
</dbReference>
<feature type="non-terminal residue" evidence="2">
    <location>
        <position position="1"/>
    </location>
</feature>
<evidence type="ECO:0000259" key="1">
    <source>
        <dbReference type="PROSITE" id="PS51471"/>
    </source>
</evidence>
<dbReference type="PROSITE" id="PS51471">
    <property type="entry name" value="FE2OG_OXY"/>
    <property type="match status" value="1"/>
</dbReference>
<dbReference type="EMBL" id="KQ964450">
    <property type="protein sequence ID" value="KXN72587.1"/>
    <property type="molecule type" value="Genomic_DNA"/>
</dbReference>
<gene>
    <name evidence="2" type="ORF">CONCODRAFT_4553</name>
</gene>
<feature type="domain" description="Fe2OG dioxygenase" evidence="1">
    <location>
        <begin position="1"/>
        <end position="88"/>
    </location>
</feature>
<evidence type="ECO:0000313" key="3">
    <source>
        <dbReference type="Proteomes" id="UP000070444"/>
    </source>
</evidence>
<keyword evidence="3" id="KW-1185">Reference proteome</keyword>
<dbReference type="InterPro" id="IPR005123">
    <property type="entry name" value="Oxoglu/Fe-dep_dioxygenase_dom"/>
</dbReference>